<protein>
    <submittedName>
        <fullName evidence="9">Uncharacterized protein</fullName>
    </submittedName>
</protein>
<dbReference type="SUPFAM" id="SSF52540">
    <property type="entry name" value="P-loop containing nucleoside triphosphate hydrolases"/>
    <property type="match status" value="1"/>
</dbReference>
<reference evidence="9 10" key="1">
    <citation type="submission" date="2017-09" db="EMBL/GenBank/DDBJ databases">
        <authorList>
            <consortium name="International Durum Wheat Genome Sequencing Consortium (IDWGSC)"/>
            <person name="Milanesi L."/>
        </authorList>
    </citation>
    <scope>NUCLEOTIDE SEQUENCE [LARGE SCALE GENOMIC DNA]</scope>
    <source>
        <strain evidence="10">cv. Svevo</strain>
    </source>
</reference>
<dbReference type="CDD" id="cd14798">
    <property type="entry name" value="RX-CC_like"/>
    <property type="match status" value="1"/>
</dbReference>
<proteinExistence type="inferred from homology"/>
<keyword evidence="3" id="KW-0677">Repeat</keyword>
<keyword evidence="2" id="KW-0433">Leucine-rich repeat</keyword>
<organism evidence="9 10">
    <name type="scientific">Triticum turgidum subsp. durum</name>
    <name type="common">Durum wheat</name>
    <name type="synonym">Triticum durum</name>
    <dbReference type="NCBI Taxonomy" id="4567"/>
    <lineage>
        <taxon>Eukaryota</taxon>
        <taxon>Viridiplantae</taxon>
        <taxon>Streptophyta</taxon>
        <taxon>Embryophyta</taxon>
        <taxon>Tracheophyta</taxon>
        <taxon>Spermatophyta</taxon>
        <taxon>Magnoliopsida</taxon>
        <taxon>Liliopsida</taxon>
        <taxon>Poales</taxon>
        <taxon>Poaceae</taxon>
        <taxon>BOP clade</taxon>
        <taxon>Pooideae</taxon>
        <taxon>Triticodae</taxon>
        <taxon>Triticeae</taxon>
        <taxon>Triticinae</taxon>
        <taxon>Triticum</taxon>
    </lineage>
</organism>
<dbReference type="GO" id="GO:0006952">
    <property type="term" value="P:defense response"/>
    <property type="evidence" value="ECO:0007669"/>
    <property type="project" value="UniProtKB-KW"/>
</dbReference>
<dbReference type="Gene3D" id="1.20.5.4130">
    <property type="match status" value="1"/>
</dbReference>
<dbReference type="PANTHER" id="PTHR19338:SF57">
    <property type="entry name" value="DISEASE RESISTANCE PROTEIN RPM1"/>
    <property type="match status" value="1"/>
</dbReference>
<dbReference type="PANTHER" id="PTHR19338">
    <property type="entry name" value="TRANSLOCASE OF INNER MITOCHONDRIAL MEMBRANE 13 HOMOLOG"/>
    <property type="match status" value="1"/>
</dbReference>
<evidence type="ECO:0000256" key="6">
    <source>
        <dbReference type="SAM" id="MobiDB-lite"/>
    </source>
</evidence>
<gene>
    <name evidence="9" type="ORF">TRITD_4Av1G230810</name>
</gene>
<evidence type="ECO:0000256" key="4">
    <source>
        <dbReference type="ARBA" id="ARBA00022741"/>
    </source>
</evidence>
<accession>A0A9R0W449</accession>
<dbReference type="InterPro" id="IPR038005">
    <property type="entry name" value="RX-like_CC"/>
</dbReference>
<dbReference type="Gene3D" id="1.10.8.430">
    <property type="entry name" value="Helical domain of apoptotic protease-activating factors"/>
    <property type="match status" value="1"/>
</dbReference>
<evidence type="ECO:0000259" key="7">
    <source>
        <dbReference type="Pfam" id="PF00931"/>
    </source>
</evidence>
<dbReference type="InterPro" id="IPR041118">
    <property type="entry name" value="Rx_N"/>
</dbReference>
<comment type="similarity">
    <text evidence="1">Belongs to the disease resistance NB-LRR family.</text>
</comment>
<dbReference type="GO" id="GO:0043531">
    <property type="term" value="F:ADP binding"/>
    <property type="evidence" value="ECO:0007669"/>
    <property type="project" value="InterPro"/>
</dbReference>
<keyword evidence="10" id="KW-1185">Reference proteome</keyword>
<dbReference type="Pfam" id="PF18052">
    <property type="entry name" value="Rx_N"/>
    <property type="match status" value="1"/>
</dbReference>
<evidence type="ECO:0000259" key="8">
    <source>
        <dbReference type="Pfam" id="PF18052"/>
    </source>
</evidence>
<dbReference type="Gene3D" id="3.40.50.300">
    <property type="entry name" value="P-loop containing nucleotide triphosphate hydrolases"/>
    <property type="match status" value="1"/>
</dbReference>
<evidence type="ECO:0000256" key="2">
    <source>
        <dbReference type="ARBA" id="ARBA00022614"/>
    </source>
</evidence>
<evidence type="ECO:0000313" key="9">
    <source>
        <dbReference type="EMBL" id="VAH98056.1"/>
    </source>
</evidence>
<dbReference type="InterPro" id="IPR002182">
    <property type="entry name" value="NB-ARC"/>
</dbReference>
<evidence type="ECO:0000256" key="1">
    <source>
        <dbReference type="ARBA" id="ARBA00008894"/>
    </source>
</evidence>
<keyword evidence="4" id="KW-0547">Nucleotide-binding</keyword>
<dbReference type="Gramene" id="TRITD4Av1G230810.1">
    <property type="protein sequence ID" value="TRITD4Av1G230810.1"/>
    <property type="gene ID" value="TRITD4Av1G230810"/>
</dbReference>
<dbReference type="OMA" id="QWERIRY"/>
<dbReference type="Proteomes" id="UP000324705">
    <property type="component" value="Chromosome 4A"/>
</dbReference>
<feature type="domain" description="NB-ARC" evidence="7">
    <location>
        <begin position="205"/>
        <end position="364"/>
    </location>
</feature>
<dbReference type="InterPro" id="IPR027417">
    <property type="entry name" value="P-loop_NTPase"/>
</dbReference>
<evidence type="ECO:0000256" key="3">
    <source>
        <dbReference type="ARBA" id="ARBA00022737"/>
    </source>
</evidence>
<dbReference type="InterPro" id="IPR042197">
    <property type="entry name" value="Apaf_helical"/>
</dbReference>
<dbReference type="AlphaFoldDB" id="A0A9R0W449"/>
<feature type="domain" description="Disease resistance N-terminal" evidence="8">
    <location>
        <begin position="11"/>
        <end position="81"/>
    </location>
</feature>
<name>A0A9R0W449_TRITD</name>
<keyword evidence="5" id="KW-0611">Plant defense</keyword>
<evidence type="ECO:0000313" key="10">
    <source>
        <dbReference type="Proteomes" id="UP000324705"/>
    </source>
</evidence>
<sequence>MDLAVGASSDAVKSLVGKLGSLLAQQYGLIQGVRDDIRYINDEMASMQAFLTAIERAGNHDEQRRVWMKQVRDMVYDIEDVNHRLGPEPRGNDKLMFIRKAWYLLTTLNARRCVATEIGNLKVWAQDISNRRMRYGVENPTTKDGCSEAEETEDPSSDHVAPPPQFVVRERPVGLDSTVEKLEVLLEYQDSPGCDLESRTNYNNRTLAIFGIGGLGKSRLARELYDKYGDKFHHRAFVQVSKKFNLVMLLRSLVEQFHRQQTHTSPADLLDRFEEWGEIQLKKKLAAQLKDKRYLVLIDDIWSVSAWEKINDSLPQSMGVIVATTRFRSVAAACCRRNGHMYEQHPLTEENSYKLFRQIICTASDEPTDAAKVLLQKCGGLPLAIIVVAGLVAGKLRSGPSSLTLC</sequence>
<dbReference type="Pfam" id="PF00931">
    <property type="entry name" value="NB-ARC"/>
    <property type="match status" value="1"/>
</dbReference>
<dbReference type="EMBL" id="LT934117">
    <property type="protein sequence ID" value="VAH98056.1"/>
    <property type="molecule type" value="Genomic_DNA"/>
</dbReference>
<feature type="region of interest" description="Disordered" evidence="6">
    <location>
        <begin position="136"/>
        <end position="164"/>
    </location>
</feature>
<dbReference type="PRINTS" id="PR00364">
    <property type="entry name" value="DISEASERSIST"/>
</dbReference>
<evidence type="ECO:0000256" key="5">
    <source>
        <dbReference type="ARBA" id="ARBA00022821"/>
    </source>
</evidence>